<comment type="caution">
    <text evidence="1">The sequence shown here is derived from an EMBL/GenBank/DDBJ whole genome shotgun (WGS) entry which is preliminary data.</text>
</comment>
<accession>A0AAV2B043</accession>
<evidence type="ECO:0000313" key="2">
    <source>
        <dbReference type="Proteomes" id="UP001497382"/>
    </source>
</evidence>
<protein>
    <submittedName>
        <fullName evidence="1">Uncharacterized protein</fullName>
    </submittedName>
</protein>
<sequence length="41" mass="4921">MHLLFANKDFRKTFTGCSFRMNDPFLPSRKQKQINPYLKNS</sequence>
<name>A0AAV2B043_9ARAC</name>
<dbReference type="EMBL" id="CAXIEN010000245">
    <property type="protein sequence ID" value="CAL1289232.1"/>
    <property type="molecule type" value="Genomic_DNA"/>
</dbReference>
<proteinExistence type="predicted"/>
<reference evidence="1 2" key="1">
    <citation type="submission" date="2024-04" db="EMBL/GenBank/DDBJ databases">
        <authorList>
            <person name="Rising A."/>
            <person name="Reimegard J."/>
            <person name="Sonavane S."/>
            <person name="Akerstrom W."/>
            <person name="Nylinder S."/>
            <person name="Hedman E."/>
            <person name="Kallberg Y."/>
        </authorList>
    </citation>
    <scope>NUCLEOTIDE SEQUENCE [LARGE SCALE GENOMIC DNA]</scope>
</reference>
<dbReference type="Proteomes" id="UP001497382">
    <property type="component" value="Unassembled WGS sequence"/>
</dbReference>
<organism evidence="1 2">
    <name type="scientific">Larinioides sclopetarius</name>
    <dbReference type="NCBI Taxonomy" id="280406"/>
    <lineage>
        <taxon>Eukaryota</taxon>
        <taxon>Metazoa</taxon>
        <taxon>Ecdysozoa</taxon>
        <taxon>Arthropoda</taxon>
        <taxon>Chelicerata</taxon>
        <taxon>Arachnida</taxon>
        <taxon>Araneae</taxon>
        <taxon>Araneomorphae</taxon>
        <taxon>Entelegynae</taxon>
        <taxon>Araneoidea</taxon>
        <taxon>Araneidae</taxon>
        <taxon>Larinioides</taxon>
    </lineage>
</organism>
<gene>
    <name evidence="1" type="ORF">LARSCL_LOCUS15813</name>
</gene>
<dbReference type="AlphaFoldDB" id="A0AAV2B043"/>
<feature type="non-terminal residue" evidence="1">
    <location>
        <position position="41"/>
    </location>
</feature>
<keyword evidence="2" id="KW-1185">Reference proteome</keyword>
<evidence type="ECO:0000313" key="1">
    <source>
        <dbReference type="EMBL" id="CAL1289232.1"/>
    </source>
</evidence>